<dbReference type="EMBL" id="JABKAU010000009">
    <property type="protein sequence ID" value="NVO30896.1"/>
    <property type="molecule type" value="Genomic_DNA"/>
</dbReference>
<name>A0A7Y7PN53_9BACT</name>
<evidence type="ECO:0000256" key="1">
    <source>
        <dbReference type="SAM" id="Phobius"/>
    </source>
</evidence>
<evidence type="ECO:0000313" key="2">
    <source>
        <dbReference type="EMBL" id="NVO30896.1"/>
    </source>
</evidence>
<dbReference type="RefSeq" id="WP_176907814.1">
    <property type="nucleotide sequence ID" value="NZ_JABKAU010000009.1"/>
</dbReference>
<evidence type="ECO:0000313" key="3">
    <source>
        <dbReference type="Proteomes" id="UP000565521"/>
    </source>
</evidence>
<feature type="transmembrane region" description="Helical" evidence="1">
    <location>
        <begin position="41"/>
        <end position="58"/>
    </location>
</feature>
<keyword evidence="1" id="KW-1133">Transmembrane helix</keyword>
<keyword evidence="1" id="KW-0472">Membrane</keyword>
<keyword evidence="3" id="KW-1185">Reference proteome</keyword>
<accession>A0A7Y7PN53</accession>
<reference evidence="2 3" key="1">
    <citation type="submission" date="2020-05" db="EMBL/GenBank/DDBJ databases">
        <title>Hymenobacter terrestris sp. nov. and Hymenobacter lapidiphilus sp. nov., isolated from regoliths in Antarctica.</title>
        <authorList>
            <person name="Sedlacek I."/>
            <person name="Pantucek R."/>
            <person name="Zeman M."/>
            <person name="Holochova P."/>
            <person name="Kralova S."/>
            <person name="Stankova E."/>
            <person name="Sedo O."/>
            <person name="Micenkova L."/>
            <person name="Svec P."/>
            <person name="Gupta V."/>
            <person name="Sood U."/>
            <person name="Korpole U.S."/>
            <person name="Lal R."/>
        </authorList>
    </citation>
    <scope>NUCLEOTIDE SEQUENCE [LARGE SCALE GENOMIC DNA]</scope>
    <source>
        <strain evidence="2 3">P5342</strain>
    </source>
</reference>
<comment type="caution">
    <text evidence="2">The sequence shown here is derived from an EMBL/GenBank/DDBJ whole genome shotgun (WGS) entry which is preliminary data.</text>
</comment>
<proteinExistence type="predicted"/>
<sequence>MSQDSKDRGAVSELVAVIKAAVIIILVGFLLLALLFVLPSFFILLAYLLGLLLPALLYREIRKHRLWAAAPRQTAFRWWIWSAYVSMVLMLAGVILAQKYLGWVINENELLAQGFWLWLPPMLVALLPAWLRYRVAVK</sequence>
<gene>
    <name evidence="2" type="ORF">HW554_06730</name>
</gene>
<feature type="transmembrane region" description="Helical" evidence="1">
    <location>
        <begin position="12"/>
        <end position="35"/>
    </location>
</feature>
<dbReference type="AlphaFoldDB" id="A0A7Y7PN53"/>
<protein>
    <submittedName>
        <fullName evidence="2">Uncharacterized protein</fullName>
    </submittedName>
</protein>
<dbReference type="Proteomes" id="UP000565521">
    <property type="component" value="Unassembled WGS sequence"/>
</dbReference>
<keyword evidence="1" id="KW-0812">Transmembrane</keyword>
<feature type="transmembrane region" description="Helical" evidence="1">
    <location>
        <begin position="110"/>
        <end position="131"/>
    </location>
</feature>
<organism evidence="2 3">
    <name type="scientific">Hymenobacter lapidiphilus</name>
    <dbReference type="NCBI Taxonomy" id="2608003"/>
    <lineage>
        <taxon>Bacteria</taxon>
        <taxon>Pseudomonadati</taxon>
        <taxon>Bacteroidota</taxon>
        <taxon>Cytophagia</taxon>
        <taxon>Cytophagales</taxon>
        <taxon>Hymenobacteraceae</taxon>
        <taxon>Hymenobacter</taxon>
    </lineage>
</organism>
<feature type="transmembrane region" description="Helical" evidence="1">
    <location>
        <begin position="78"/>
        <end position="98"/>
    </location>
</feature>